<keyword evidence="2" id="KW-1185">Reference proteome</keyword>
<reference evidence="1" key="1">
    <citation type="submission" date="2021-03" db="EMBL/GenBank/DDBJ databases">
        <title>Draft genome sequence of rust myrtle Austropuccinia psidii MF-1, a brazilian biotype.</title>
        <authorList>
            <person name="Quecine M.C."/>
            <person name="Pachon D.M.R."/>
            <person name="Bonatelli M.L."/>
            <person name="Correr F.H."/>
            <person name="Franceschini L.M."/>
            <person name="Leite T.F."/>
            <person name="Margarido G.R.A."/>
            <person name="Almeida C.A."/>
            <person name="Ferrarezi J.A."/>
            <person name="Labate C.A."/>
        </authorList>
    </citation>
    <scope>NUCLEOTIDE SEQUENCE</scope>
    <source>
        <strain evidence="1">MF-1</strain>
    </source>
</reference>
<dbReference type="Gene3D" id="3.10.10.10">
    <property type="entry name" value="HIV Type 1 Reverse Transcriptase, subunit A, domain 1"/>
    <property type="match status" value="1"/>
</dbReference>
<protein>
    <submittedName>
        <fullName evidence="1">Uncharacterized protein</fullName>
    </submittedName>
</protein>
<evidence type="ECO:0000313" key="2">
    <source>
        <dbReference type="Proteomes" id="UP000765509"/>
    </source>
</evidence>
<organism evidence="1 2">
    <name type="scientific">Austropuccinia psidii MF-1</name>
    <dbReference type="NCBI Taxonomy" id="1389203"/>
    <lineage>
        <taxon>Eukaryota</taxon>
        <taxon>Fungi</taxon>
        <taxon>Dikarya</taxon>
        <taxon>Basidiomycota</taxon>
        <taxon>Pucciniomycotina</taxon>
        <taxon>Pucciniomycetes</taxon>
        <taxon>Pucciniales</taxon>
        <taxon>Sphaerophragmiaceae</taxon>
        <taxon>Austropuccinia</taxon>
    </lineage>
</organism>
<dbReference type="Gene3D" id="3.30.70.270">
    <property type="match status" value="1"/>
</dbReference>
<dbReference type="OrthoDB" id="3250101at2759"/>
<dbReference type="SUPFAM" id="SSF56672">
    <property type="entry name" value="DNA/RNA polymerases"/>
    <property type="match status" value="1"/>
</dbReference>
<proteinExistence type="predicted"/>
<gene>
    <name evidence="1" type="ORF">O181_015612</name>
</gene>
<dbReference type="InterPro" id="IPR043502">
    <property type="entry name" value="DNA/RNA_pol_sf"/>
</dbReference>
<evidence type="ECO:0000313" key="1">
    <source>
        <dbReference type="EMBL" id="MBW0475897.1"/>
    </source>
</evidence>
<dbReference type="AlphaFoldDB" id="A0A9Q3C2F5"/>
<comment type="caution">
    <text evidence="1">The sequence shown here is derived from an EMBL/GenBank/DDBJ whole genome shotgun (WGS) entry which is preliminary data.</text>
</comment>
<name>A0A9Q3C2F5_9BASI</name>
<sequence>MNNCTSQHFILGNDYLNIYGIDLNDDKERYVTIGGNNRQKFAFPLNRREITVIRKVQSVNTEKLEKDQFIEAQSHEVAIINNVERPYPSLLRRKAYPASSEAREEWETNGNELMKLVALRNIGHNEEVEVTIPVIITWHNHKSRMVGDLRALNTYTITDRYAIPIIHETLTQLSKESSITSMDSLKGFHHNFFETSC</sequence>
<dbReference type="Proteomes" id="UP000765509">
    <property type="component" value="Unassembled WGS sequence"/>
</dbReference>
<accession>A0A9Q3C2F5</accession>
<dbReference type="InterPro" id="IPR043128">
    <property type="entry name" value="Rev_trsase/Diguanyl_cyclase"/>
</dbReference>
<dbReference type="EMBL" id="AVOT02004274">
    <property type="protein sequence ID" value="MBW0475897.1"/>
    <property type="molecule type" value="Genomic_DNA"/>
</dbReference>